<keyword evidence="3" id="KW-1185">Reference proteome</keyword>
<evidence type="ECO:0000256" key="1">
    <source>
        <dbReference type="SAM" id="Phobius"/>
    </source>
</evidence>
<evidence type="ECO:0000313" key="2">
    <source>
        <dbReference type="EMBL" id="MFD2612003.1"/>
    </source>
</evidence>
<keyword evidence="1" id="KW-0812">Transmembrane</keyword>
<protein>
    <submittedName>
        <fullName evidence="2">DUF2768 family protein</fullName>
    </submittedName>
</protein>
<dbReference type="EMBL" id="JBHUME010000005">
    <property type="protein sequence ID" value="MFD2612003.1"/>
    <property type="molecule type" value="Genomic_DNA"/>
</dbReference>
<dbReference type="Pfam" id="PF10966">
    <property type="entry name" value="DUF2768"/>
    <property type="match status" value="1"/>
</dbReference>
<feature type="transmembrane region" description="Helical" evidence="1">
    <location>
        <begin position="6"/>
        <end position="26"/>
    </location>
</feature>
<dbReference type="RefSeq" id="WP_377601161.1">
    <property type="nucleotide sequence ID" value="NZ_JBHUME010000005.1"/>
</dbReference>
<organism evidence="2 3">
    <name type="scientific">Paenibacillus gansuensis</name>
    <dbReference type="NCBI Taxonomy" id="306542"/>
    <lineage>
        <taxon>Bacteria</taxon>
        <taxon>Bacillati</taxon>
        <taxon>Bacillota</taxon>
        <taxon>Bacilli</taxon>
        <taxon>Bacillales</taxon>
        <taxon>Paenibacillaceae</taxon>
        <taxon>Paenibacillus</taxon>
    </lineage>
</organism>
<accession>A0ABW5PAL7</accession>
<name>A0ABW5PAL7_9BACL</name>
<keyword evidence="1" id="KW-0472">Membrane</keyword>
<sequence length="59" mass="6535">MDAGDKELMSFMGIGLMLLAAGLVTFARVKTRGWIKMIISVIAFFMLLLGFFYGMLAIL</sequence>
<dbReference type="InterPro" id="IPR020076">
    <property type="entry name" value="DUF2768"/>
</dbReference>
<feature type="transmembrane region" description="Helical" evidence="1">
    <location>
        <begin position="38"/>
        <end position="58"/>
    </location>
</feature>
<keyword evidence="1" id="KW-1133">Transmembrane helix</keyword>
<dbReference type="Proteomes" id="UP001597541">
    <property type="component" value="Unassembled WGS sequence"/>
</dbReference>
<gene>
    <name evidence="2" type="ORF">ACFSUF_06130</name>
</gene>
<proteinExistence type="predicted"/>
<reference evidence="3" key="1">
    <citation type="journal article" date="2019" name="Int. J. Syst. Evol. Microbiol.">
        <title>The Global Catalogue of Microorganisms (GCM) 10K type strain sequencing project: providing services to taxonomists for standard genome sequencing and annotation.</title>
        <authorList>
            <consortium name="The Broad Institute Genomics Platform"/>
            <consortium name="The Broad Institute Genome Sequencing Center for Infectious Disease"/>
            <person name="Wu L."/>
            <person name="Ma J."/>
        </authorList>
    </citation>
    <scope>NUCLEOTIDE SEQUENCE [LARGE SCALE GENOMIC DNA]</scope>
    <source>
        <strain evidence="3">KCTC 3950</strain>
    </source>
</reference>
<evidence type="ECO:0000313" key="3">
    <source>
        <dbReference type="Proteomes" id="UP001597541"/>
    </source>
</evidence>
<comment type="caution">
    <text evidence="2">The sequence shown here is derived from an EMBL/GenBank/DDBJ whole genome shotgun (WGS) entry which is preliminary data.</text>
</comment>